<keyword evidence="5" id="KW-0460">Magnesium</keyword>
<dbReference type="PROSITE" id="PS00723">
    <property type="entry name" value="POLYPRENYL_SYNTHASE_1"/>
    <property type="match status" value="1"/>
</dbReference>
<organism evidence="8 9">
    <name type="scientific">Salinisphaera aquimarina</name>
    <dbReference type="NCBI Taxonomy" id="2094031"/>
    <lineage>
        <taxon>Bacteria</taxon>
        <taxon>Pseudomonadati</taxon>
        <taxon>Pseudomonadota</taxon>
        <taxon>Gammaproteobacteria</taxon>
        <taxon>Salinisphaerales</taxon>
        <taxon>Salinisphaeraceae</taxon>
        <taxon>Salinisphaera</taxon>
    </lineage>
</organism>
<protein>
    <submittedName>
        <fullName evidence="8">Farnesyl diphosphate synthase</fullName>
        <ecNumber evidence="8">2.5.1.10</ecNumber>
    </submittedName>
</protein>
<dbReference type="SFLD" id="SFLDG01017">
    <property type="entry name" value="Polyprenyl_Transferase_Like"/>
    <property type="match status" value="1"/>
</dbReference>
<gene>
    <name evidence="8" type="ORF">ACFOSU_18950</name>
</gene>
<dbReference type="NCBIfam" id="NF045485">
    <property type="entry name" value="FPPsyn"/>
    <property type="match status" value="1"/>
</dbReference>
<dbReference type="SFLD" id="SFLDS00005">
    <property type="entry name" value="Isoprenoid_Synthase_Type_I"/>
    <property type="match status" value="1"/>
</dbReference>
<evidence type="ECO:0000256" key="5">
    <source>
        <dbReference type="ARBA" id="ARBA00022842"/>
    </source>
</evidence>
<dbReference type="PANTHER" id="PTHR43281:SF1">
    <property type="entry name" value="FARNESYL DIPHOSPHATE SYNTHASE"/>
    <property type="match status" value="1"/>
</dbReference>
<comment type="cofactor">
    <cofactor evidence="1">
        <name>Mg(2+)</name>
        <dbReference type="ChEBI" id="CHEBI:18420"/>
    </cofactor>
</comment>
<comment type="similarity">
    <text evidence="2 7">Belongs to the FPP/GGPP synthase family.</text>
</comment>
<sequence>MDTCLIHNYSQRIENVLDRLLPPASEQPGRLHETMRYSVLGGGKRIRPRLVYATGDVLGIAPERLDAPACAVEFIHAYSLIHDDLPAMDDDALRRGQPTAHIAFGEATAILAGDALQALAFEVIATDASIGTDPAIRATLMATLAYACGSHGMVGGQALDMDSEGKRIGVQQLERLHNQKTGALLRACVMMAADSQPDLAVDERAALDLFARRIGLAFQVRDDVLDIESSTEKLGKTQGADIAHHKATYPALLGLAEAKALSERLYAEAMDAVSIFGDQAAPLREIAAEIVKRDH</sequence>
<evidence type="ECO:0000256" key="1">
    <source>
        <dbReference type="ARBA" id="ARBA00001946"/>
    </source>
</evidence>
<dbReference type="InterPro" id="IPR033749">
    <property type="entry name" value="Polyprenyl_synt_CS"/>
</dbReference>
<dbReference type="PANTHER" id="PTHR43281">
    <property type="entry name" value="FARNESYL DIPHOSPHATE SYNTHASE"/>
    <property type="match status" value="1"/>
</dbReference>
<evidence type="ECO:0000313" key="9">
    <source>
        <dbReference type="Proteomes" id="UP001595462"/>
    </source>
</evidence>
<dbReference type="Pfam" id="PF00348">
    <property type="entry name" value="polyprenyl_synt"/>
    <property type="match status" value="1"/>
</dbReference>
<dbReference type="SUPFAM" id="SSF48576">
    <property type="entry name" value="Terpenoid synthases"/>
    <property type="match status" value="1"/>
</dbReference>
<dbReference type="EC" id="2.5.1.10" evidence="8"/>
<evidence type="ECO:0000313" key="8">
    <source>
        <dbReference type="EMBL" id="MFC3105952.1"/>
    </source>
</evidence>
<evidence type="ECO:0000256" key="7">
    <source>
        <dbReference type="RuleBase" id="RU004466"/>
    </source>
</evidence>
<dbReference type="GO" id="GO:0004337">
    <property type="term" value="F:(2E,6E)-farnesyl diphosphate synthase activity"/>
    <property type="evidence" value="ECO:0007669"/>
    <property type="project" value="UniProtKB-EC"/>
</dbReference>
<keyword evidence="4" id="KW-0479">Metal-binding</keyword>
<evidence type="ECO:0000256" key="2">
    <source>
        <dbReference type="ARBA" id="ARBA00006706"/>
    </source>
</evidence>
<dbReference type="InterPro" id="IPR008949">
    <property type="entry name" value="Isoprenoid_synthase_dom_sf"/>
</dbReference>
<proteinExistence type="inferred from homology"/>
<dbReference type="InterPro" id="IPR053378">
    <property type="entry name" value="Prenyl_diphosphate_synthase"/>
</dbReference>
<dbReference type="EMBL" id="JBHRSS010000009">
    <property type="protein sequence ID" value="MFC3105952.1"/>
    <property type="molecule type" value="Genomic_DNA"/>
</dbReference>
<name>A0ABV7ET37_9GAMM</name>
<accession>A0ABV7ET37</accession>
<reference evidence="9" key="1">
    <citation type="journal article" date="2019" name="Int. J. Syst. Evol. Microbiol.">
        <title>The Global Catalogue of Microorganisms (GCM) 10K type strain sequencing project: providing services to taxonomists for standard genome sequencing and annotation.</title>
        <authorList>
            <consortium name="The Broad Institute Genomics Platform"/>
            <consortium name="The Broad Institute Genome Sequencing Center for Infectious Disease"/>
            <person name="Wu L."/>
            <person name="Ma J."/>
        </authorList>
    </citation>
    <scope>NUCLEOTIDE SEQUENCE [LARGE SCALE GENOMIC DNA]</scope>
    <source>
        <strain evidence="9">KCTC 52640</strain>
    </source>
</reference>
<evidence type="ECO:0000256" key="6">
    <source>
        <dbReference type="ARBA" id="ARBA00023229"/>
    </source>
</evidence>
<comment type="caution">
    <text evidence="8">The sequence shown here is derived from an EMBL/GenBank/DDBJ whole genome shotgun (WGS) entry which is preliminary data.</text>
</comment>
<evidence type="ECO:0000256" key="4">
    <source>
        <dbReference type="ARBA" id="ARBA00022723"/>
    </source>
</evidence>
<keyword evidence="3 7" id="KW-0808">Transferase</keyword>
<dbReference type="PROSITE" id="PS00444">
    <property type="entry name" value="POLYPRENYL_SYNTHASE_2"/>
    <property type="match status" value="1"/>
</dbReference>
<dbReference type="InterPro" id="IPR000092">
    <property type="entry name" value="Polyprenyl_synt"/>
</dbReference>
<dbReference type="Proteomes" id="UP001595462">
    <property type="component" value="Unassembled WGS sequence"/>
</dbReference>
<dbReference type="CDD" id="cd00685">
    <property type="entry name" value="Trans_IPPS_HT"/>
    <property type="match status" value="1"/>
</dbReference>
<keyword evidence="9" id="KW-1185">Reference proteome</keyword>
<dbReference type="Gene3D" id="1.10.600.10">
    <property type="entry name" value="Farnesyl Diphosphate Synthase"/>
    <property type="match status" value="1"/>
</dbReference>
<evidence type="ECO:0000256" key="3">
    <source>
        <dbReference type="ARBA" id="ARBA00022679"/>
    </source>
</evidence>
<keyword evidence="6" id="KW-0414">Isoprene biosynthesis</keyword>